<sequence>MLRSRNVARGLSNENTETEMNLRSILKWVKRFGRGPEPSGVFKLGHGIATPATGMGRSPFSDAIVRALASVGALPGDIVEVNEFGMARVVGRRPHLANEQPDMSEQAIRAALERIYGVDAAILANVTAGSNIVVFRKPSHT</sequence>
<protein>
    <submittedName>
        <fullName evidence="1">Uncharacterized protein</fullName>
    </submittedName>
</protein>
<dbReference type="AlphaFoldDB" id="A0A286P6R7"/>
<name>A0A286P6R7_9BURK</name>
<dbReference type="EMBL" id="AP018360">
    <property type="protein sequence ID" value="BBA45531.1"/>
    <property type="molecule type" value="Genomic_DNA"/>
</dbReference>
<proteinExistence type="predicted"/>
<organism evidence="1">
    <name type="scientific">Burkholderia contaminans</name>
    <dbReference type="NCBI Taxonomy" id="488447"/>
    <lineage>
        <taxon>Bacteria</taxon>
        <taxon>Pseudomonadati</taxon>
        <taxon>Pseudomonadota</taxon>
        <taxon>Betaproteobacteria</taxon>
        <taxon>Burkholderiales</taxon>
        <taxon>Burkholderiaceae</taxon>
        <taxon>Burkholderia</taxon>
        <taxon>Burkholderia cepacia complex</taxon>
    </lineage>
</organism>
<evidence type="ECO:0000313" key="1">
    <source>
        <dbReference type="EMBL" id="BBA45531.1"/>
    </source>
</evidence>
<gene>
    <name evidence="1" type="ORF">BCCH1_80420</name>
</gene>
<accession>A0A286P6R7</accession>
<reference evidence="1" key="1">
    <citation type="journal article" date="2016" name="Biosci. Biotechnol. Biochem.">
        <title>Bioconversion of AHX to AOH by resting cells of Burkholderia contaminans CH-1.</title>
        <authorList>
            <person name="Choi J.H."/>
            <person name="Kikuchi A."/>
            <person name="Pumkaeo P."/>
            <person name="Hirai H."/>
            <person name="Tokuyama S."/>
            <person name="Kawagishi H."/>
        </authorList>
    </citation>
    <scope>NUCLEOTIDE SEQUENCE</scope>
    <source>
        <strain evidence="1">CH-1</strain>
        <plasmid evidence="1">pBC453</plasmid>
    </source>
</reference>
<geneLocation type="plasmid" evidence="1">
    <name>pBC453</name>
</geneLocation>
<keyword evidence="1" id="KW-0614">Plasmid</keyword>
<reference evidence="1" key="2">
    <citation type="journal article" date="2017" name="Genome Announc.">
        <title>High-Quality Draft Genome Sequence of Burkholderia contaminans CH-1, a Gram-Negative Bacterium That Metabolizes 2-Azahypoxanthine, a Plant Growth-Regulating Compound.</title>
        <authorList>
            <person name="Choi J.-H."/>
            <person name="Sugiura H."/>
            <person name="Moriuchi R."/>
            <person name="Kawagishi H."/>
            <person name="Dohra H."/>
        </authorList>
    </citation>
    <scope>NUCLEOTIDE SEQUENCE</scope>
    <source>
        <strain evidence="1">CH-1</strain>
        <plasmid evidence="1">pBC453</plasmid>
    </source>
</reference>